<feature type="domain" description="N-acetyltransferase" evidence="1">
    <location>
        <begin position="1"/>
        <end position="97"/>
    </location>
</feature>
<accession>A0A426TI77</accession>
<name>A0A426TI77_STRSU</name>
<dbReference type="CDD" id="cd04301">
    <property type="entry name" value="NAT_SF"/>
    <property type="match status" value="1"/>
</dbReference>
<dbReference type="SUPFAM" id="SSF55729">
    <property type="entry name" value="Acyl-CoA N-acyltransferases (Nat)"/>
    <property type="match status" value="1"/>
</dbReference>
<organism evidence="2 3">
    <name type="scientific">Streptococcus suis</name>
    <dbReference type="NCBI Taxonomy" id="1307"/>
    <lineage>
        <taxon>Bacteria</taxon>
        <taxon>Bacillati</taxon>
        <taxon>Bacillota</taxon>
        <taxon>Bacilli</taxon>
        <taxon>Lactobacillales</taxon>
        <taxon>Streptococcaceae</taxon>
        <taxon>Streptococcus</taxon>
    </lineage>
</organism>
<dbReference type="Proteomes" id="UP000274117">
    <property type="component" value="Unassembled WGS sequence"/>
</dbReference>
<comment type="caution">
    <text evidence="2">The sequence shown here is derived from an EMBL/GenBank/DDBJ whole genome shotgun (WGS) entry which is preliminary data.</text>
</comment>
<gene>
    <name evidence="2" type="ORF">EI998_00970</name>
</gene>
<dbReference type="EMBL" id="RSDO01000002">
    <property type="protein sequence ID" value="RRR55093.1"/>
    <property type="molecule type" value="Genomic_DNA"/>
</dbReference>
<dbReference type="Pfam" id="PF00583">
    <property type="entry name" value="Acetyltransf_1"/>
    <property type="match status" value="1"/>
</dbReference>
<evidence type="ECO:0000259" key="1">
    <source>
        <dbReference type="PROSITE" id="PS51186"/>
    </source>
</evidence>
<dbReference type="InterPro" id="IPR016181">
    <property type="entry name" value="Acyl_CoA_acyltransferase"/>
</dbReference>
<reference evidence="2 3" key="2">
    <citation type="submission" date="2018-12" db="EMBL/GenBank/DDBJ databases">
        <title>Whole-genome sequences of fifteen clinical Streptococcus suis strains isolated from pigs between 2006 and 2018.</title>
        <authorList>
            <person name="Stevens M.J.A."/>
            <person name="Cernela N."/>
            <person name="Spoerry Serrano N."/>
            <person name="Schmitt S."/>
            <person name="Schrenzel J."/>
            <person name="Stephan R."/>
        </authorList>
    </citation>
    <scope>NUCLEOTIDE SEQUENCE [LARGE SCALE GENOMIC DNA]</scope>
    <source>
        <strain evidence="2 3">PP422</strain>
    </source>
</reference>
<evidence type="ECO:0000313" key="2">
    <source>
        <dbReference type="EMBL" id="RRR55093.1"/>
    </source>
</evidence>
<sequence>MIYDHQLPVGLIMYHDLPQVQAYHLSEFFIDKHYQVQGYGRQTMNQFLDNIRREKRFSAVELCILENNDLARKLYGSLGFVETGDADGDEIVFRLNL</sequence>
<proteinExistence type="predicted"/>
<reference evidence="2 3" key="1">
    <citation type="submission" date="2018-11" db="EMBL/GenBank/DDBJ databases">
        <authorList>
            <person name="Stevens M.J."/>
            <person name="Cernela N."/>
            <person name="Spoerry Serrano N."/>
            <person name="Schmitt S."/>
            <person name="Schrenzel J."/>
            <person name="Stephan R."/>
        </authorList>
    </citation>
    <scope>NUCLEOTIDE SEQUENCE [LARGE SCALE GENOMIC DNA]</scope>
    <source>
        <strain evidence="2 3">PP422</strain>
    </source>
</reference>
<dbReference type="Gene3D" id="3.40.630.30">
    <property type="match status" value="1"/>
</dbReference>
<dbReference type="GO" id="GO:0016747">
    <property type="term" value="F:acyltransferase activity, transferring groups other than amino-acyl groups"/>
    <property type="evidence" value="ECO:0007669"/>
    <property type="project" value="InterPro"/>
</dbReference>
<dbReference type="PROSITE" id="PS51186">
    <property type="entry name" value="GNAT"/>
    <property type="match status" value="1"/>
</dbReference>
<dbReference type="InterPro" id="IPR000182">
    <property type="entry name" value="GNAT_dom"/>
</dbReference>
<dbReference type="AlphaFoldDB" id="A0A426TI77"/>
<evidence type="ECO:0000313" key="3">
    <source>
        <dbReference type="Proteomes" id="UP000274117"/>
    </source>
</evidence>
<protein>
    <submittedName>
        <fullName evidence="2">GNAT family N-acetyltransferase</fullName>
    </submittedName>
</protein>
<keyword evidence="2" id="KW-0808">Transferase</keyword>